<reference evidence="1 2" key="1">
    <citation type="submission" date="2023-05" db="EMBL/GenBank/DDBJ databases">
        <title>Flavobacterium sedimenti sp. nov., isolated from the sediment.</title>
        <authorList>
            <person name="Wu N."/>
        </authorList>
    </citation>
    <scope>NUCLEOTIDE SEQUENCE [LARGE SCALE GENOMIC DNA]</scope>
    <source>
        <strain evidence="1 2">YZ-48</strain>
    </source>
</reference>
<accession>A0ABT6XML8</accession>
<comment type="caution">
    <text evidence="1">The sequence shown here is derived from an EMBL/GenBank/DDBJ whole genome shotgun (WGS) entry which is preliminary data.</text>
</comment>
<protein>
    <submittedName>
        <fullName evidence="1">Uncharacterized protein</fullName>
    </submittedName>
</protein>
<dbReference type="Proteomes" id="UP001230035">
    <property type="component" value="Unassembled WGS sequence"/>
</dbReference>
<proteinExistence type="predicted"/>
<sequence>MNQPEPAEPLFHYAYGKDHWQNLADHAKDDNLPFVDRNKYFKLLWVDDDPQLNGYSAIESMRYDGELLILASSKVSDPSYDYKFETHIKHLKELALSFCDLISDCDGFKVTRWKMIEIENIYDNTLDGIKVQFTITKST</sequence>
<organism evidence="1 2">
    <name type="scientific">Flavobacterium sedimenticola</name>
    <dbReference type="NCBI Taxonomy" id="3043286"/>
    <lineage>
        <taxon>Bacteria</taxon>
        <taxon>Pseudomonadati</taxon>
        <taxon>Bacteroidota</taxon>
        <taxon>Flavobacteriia</taxon>
        <taxon>Flavobacteriales</taxon>
        <taxon>Flavobacteriaceae</taxon>
        <taxon>Flavobacterium</taxon>
    </lineage>
</organism>
<gene>
    <name evidence="1" type="ORF">QHT84_02765</name>
</gene>
<evidence type="ECO:0000313" key="1">
    <source>
        <dbReference type="EMBL" id="MDI9256331.1"/>
    </source>
</evidence>
<dbReference type="EMBL" id="JASGBP010000001">
    <property type="protein sequence ID" value="MDI9256331.1"/>
    <property type="molecule type" value="Genomic_DNA"/>
</dbReference>
<dbReference type="RefSeq" id="WP_283238010.1">
    <property type="nucleotide sequence ID" value="NZ_JASGBP010000001.1"/>
</dbReference>
<keyword evidence="2" id="KW-1185">Reference proteome</keyword>
<evidence type="ECO:0000313" key="2">
    <source>
        <dbReference type="Proteomes" id="UP001230035"/>
    </source>
</evidence>
<name>A0ABT6XML8_9FLAO</name>